<feature type="chain" id="PRO_5045705263" evidence="6">
    <location>
        <begin position="30"/>
        <end position="499"/>
    </location>
</feature>
<evidence type="ECO:0000313" key="9">
    <source>
        <dbReference type="Proteomes" id="UP000839052"/>
    </source>
</evidence>
<accession>A0ABN8AH32</accession>
<evidence type="ECO:0000256" key="2">
    <source>
        <dbReference type="ARBA" id="ARBA00007734"/>
    </source>
</evidence>
<feature type="domain" description="Solute-binding protein family 3/N-terminal" evidence="7">
    <location>
        <begin position="41"/>
        <end position="254"/>
    </location>
</feature>
<dbReference type="Pfam" id="PF00497">
    <property type="entry name" value="SBP_bac_3"/>
    <property type="match status" value="1"/>
</dbReference>
<comment type="similarity">
    <text evidence="2">Belongs to the transglycosylase Slt family.</text>
</comment>
<dbReference type="PANTHER" id="PTHR35936:SF32">
    <property type="entry name" value="MEMBRANE-BOUND LYTIC MUREIN TRANSGLYCOSYLASE F"/>
    <property type="match status" value="1"/>
</dbReference>
<dbReference type="CDD" id="cd01009">
    <property type="entry name" value="PBP2_YfhD_N"/>
    <property type="match status" value="1"/>
</dbReference>
<comment type="subcellular location">
    <subcellularLocation>
        <location evidence="1">Cell outer membrane</location>
        <topology evidence="1">Peripheral membrane protein</topology>
    </subcellularLocation>
</comment>
<dbReference type="NCBIfam" id="NF008112">
    <property type="entry name" value="PRK10859.1"/>
    <property type="match status" value="1"/>
</dbReference>
<keyword evidence="3 6" id="KW-0732">Signal</keyword>
<evidence type="ECO:0000256" key="3">
    <source>
        <dbReference type="ARBA" id="ARBA00022729"/>
    </source>
</evidence>
<protein>
    <submittedName>
        <fullName evidence="8">Membrane-bound lytic murein transglycosylase F</fullName>
    </submittedName>
</protein>
<evidence type="ECO:0000256" key="6">
    <source>
        <dbReference type="SAM" id="SignalP"/>
    </source>
</evidence>
<proteinExistence type="inferred from homology"/>
<evidence type="ECO:0000256" key="5">
    <source>
        <dbReference type="SAM" id="MobiDB-lite"/>
    </source>
</evidence>
<name>A0ABN8AH32_9PROT</name>
<evidence type="ECO:0000259" key="7">
    <source>
        <dbReference type="SMART" id="SM00062"/>
    </source>
</evidence>
<evidence type="ECO:0000313" key="8">
    <source>
        <dbReference type="EMBL" id="CAG9932025.1"/>
    </source>
</evidence>
<dbReference type="SMART" id="SM00062">
    <property type="entry name" value="PBPb"/>
    <property type="match status" value="1"/>
</dbReference>
<dbReference type="InterPro" id="IPR023346">
    <property type="entry name" value="Lysozyme-like_dom_sf"/>
</dbReference>
<dbReference type="InterPro" id="IPR008258">
    <property type="entry name" value="Transglycosylase_SLT_dom_1"/>
</dbReference>
<dbReference type="SUPFAM" id="SSF53850">
    <property type="entry name" value="Periplasmic binding protein-like II"/>
    <property type="match status" value="1"/>
</dbReference>
<evidence type="ECO:0000256" key="1">
    <source>
        <dbReference type="ARBA" id="ARBA00004339"/>
    </source>
</evidence>
<sequence>MIKSIHSFFSRAKLFTLAWLSVALFTACAPEEPTKKPWREELTVIVVPSENSVDSEFELQLVNLFAEQLHVKIKFMPLPLDQVMQSIVTNNAHFAASGSRSNDSESIRFGPSYQTVSEQVVCNGVPLRRMEGLLKKNIAVVAGSAQEAALHEAHKKFPALHWHIRRNQSVGQLLEEVAEGKLECTVANEEQLALARNYHPNLDSTLDIATPSKLAWAFAPDADAELLAEAQKFFTLIKQDGTLHRLLDHYYGHNKQLESDDAVAFITKARTVLPHIRSLFEEAATLTGMEWQLFAALAYQESHWDPLATSPTKVRGMMMLTEDTADRMGVTNRLDARQSIIGGAKYLLLLKEQLPLRINEPDRTWLALAAYNQGYGHLEDARVLTQQQGHDPDKWADVKKVMPLLAQPLYFEQTKYGYARGGEAVNLVEMVRMNHDLLNSLPIGSVPRLIPPTQDYKILGKSKNEAPRLSSSNAINNLSEPSQSLSIYHPARNGVQPAR</sequence>
<feature type="compositionally biased region" description="Polar residues" evidence="5">
    <location>
        <begin position="469"/>
        <end position="486"/>
    </location>
</feature>
<dbReference type="Proteomes" id="UP000839052">
    <property type="component" value="Chromosome"/>
</dbReference>
<dbReference type="RefSeq" id="WP_239796034.1">
    <property type="nucleotide sequence ID" value="NZ_OU912926.1"/>
</dbReference>
<feature type="region of interest" description="Disordered" evidence="5">
    <location>
        <begin position="467"/>
        <end position="499"/>
    </location>
</feature>
<keyword evidence="4" id="KW-0998">Cell outer membrane</keyword>
<reference evidence="8 9" key="1">
    <citation type="submission" date="2021-10" db="EMBL/GenBank/DDBJ databases">
        <authorList>
            <person name="Koch H."/>
        </authorList>
    </citation>
    <scope>NUCLEOTIDE SEQUENCE [LARGE SCALE GENOMIC DNA]</scope>
    <source>
        <strain evidence="8">6680</strain>
    </source>
</reference>
<dbReference type="InterPro" id="IPR001638">
    <property type="entry name" value="Solute-binding_3/MltF_N"/>
</dbReference>
<evidence type="ECO:0000256" key="4">
    <source>
        <dbReference type="ARBA" id="ARBA00023237"/>
    </source>
</evidence>
<dbReference type="InterPro" id="IPR000189">
    <property type="entry name" value="Transglyc_AS"/>
</dbReference>
<keyword evidence="4" id="KW-0472">Membrane</keyword>
<keyword evidence="9" id="KW-1185">Reference proteome</keyword>
<dbReference type="PROSITE" id="PS51257">
    <property type="entry name" value="PROKAR_LIPOPROTEIN"/>
    <property type="match status" value="1"/>
</dbReference>
<dbReference type="SUPFAM" id="SSF53955">
    <property type="entry name" value="Lysozyme-like"/>
    <property type="match status" value="1"/>
</dbReference>
<dbReference type="EMBL" id="OU912926">
    <property type="protein sequence ID" value="CAG9932025.1"/>
    <property type="molecule type" value="Genomic_DNA"/>
</dbReference>
<dbReference type="Pfam" id="PF01464">
    <property type="entry name" value="SLT"/>
    <property type="match status" value="1"/>
</dbReference>
<dbReference type="Gene3D" id="3.40.190.10">
    <property type="entry name" value="Periplasmic binding protein-like II"/>
    <property type="match status" value="2"/>
</dbReference>
<dbReference type="Gene3D" id="1.10.530.10">
    <property type="match status" value="1"/>
</dbReference>
<dbReference type="PANTHER" id="PTHR35936">
    <property type="entry name" value="MEMBRANE-BOUND LYTIC MUREIN TRANSGLYCOSYLASE F"/>
    <property type="match status" value="1"/>
</dbReference>
<organism evidence="8 9">
    <name type="scientific">Candidatus Nitrotoga arctica</name>
    <dbReference type="NCBI Taxonomy" id="453162"/>
    <lineage>
        <taxon>Bacteria</taxon>
        <taxon>Pseudomonadati</taxon>
        <taxon>Pseudomonadota</taxon>
        <taxon>Betaproteobacteria</taxon>
        <taxon>Nitrosomonadales</taxon>
        <taxon>Gallionellaceae</taxon>
        <taxon>Candidatus Nitrotoga</taxon>
    </lineage>
</organism>
<gene>
    <name evidence="8" type="primary">mltF</name>
    <name evidence="8" type="ORF">NTG6680_0772</name>
</gene>
<feature type="signal peptide" evidence="6">
    <location>
        <begin position="1"/>
        <end position="29"/>
    </location>
</feature>
<dbReference type="CDD" id="cd13403">
    <property type="entry name" value="MLTF-like"/>
    <property type="match status" value="1"/>
</dbReference>
<dbReference type="PROSITE" id="PS00922">
    <property type="entry name" value="TRANSGLYCOSYLASE"/>
    <property type="match status" value="1"/>
</dbReference>